<gene>
    <name evidence="1" type="ORF">FA13DRAFT_1714407</name>
</gene>
<name>A0A4Y7SSA6_COPMI</name>
<sequence length="505" mass="54977">MPKSPHTNEYLLRKASTGSQDALQVLADAYTYNPFDRLVVPFLKDPPAREPDDESSSETVLSAFLCLYVLCNAGYAAKGTANATQQFITAIGDDWTPVFVWCQYTSHYASRFLSAQTADLVTVGVGQLLFVFAANTSSIMMLPDYATPIELAFDLWDTMHNDGHLADVSDDAPSTEFDWCSAAGIWSIKGTTVCMSRTSITGLQARGVPWLEARLSDGDCKADDLKPEGECAARCNSPSLGDENGREGLGGRRLQAGTLIVGPHELAPTPPALRIGLGVASTLRHRENSDLDPGAQHGDKQGQFWNRTGVAVLIYLAKQFIPAKGGWENGGTLRKLPGLSCLLCTCTRPLRPVGHSGLGYERTRPPPGRLRGVGFRSRTITVTQQGEEYDEDATIYTNAQNQPTKGNFVPAGSNGKKWVTRWGGNTATGPPRTGLQLTSGTKKEGGVMIIETKDEEINDKIAFTFKRSPSRVLPRWSRPWGRISAPAPGLARPRKTQVVWYEDDV</sequence>
<dbReference type="EMBL" id="QPFP01000063">
    <property type="protein sequence ID" value="TEB24753.1"/>
    <property type="molecule type" value="Genomic_DNA"/>
</dbReference>
<dbReference type="Proteomes" id="UP000298030">
    <property type="component" value="Unassembled WGS sequence"/>
</dbReference>
<evidence type="ECO:0000313" key="2">
    <source>
        <dbReference type="Proteomes" id="UP000298030"/>
    </source>
</evidence>
<dbReference type="AlphaFoldDB" id="A0A4Y7SSA6"/>
<comment type="caution">
    <text evidence="1">The sequence shown here is derived from an EMBL/GenBank/DDBJ whole genome shotgun (WGS) entry which is preliminary data.</text>
</comment>
<organism evidence="1 2">
    <name type="scientific">Coprinellus micaceus</name>
    <name type="common">Glistening ink-cap mushroom</name>
    <name type="synonym">Coprinus micaceus</name>
    <dbReference type="NCBI Taxonomy" id="71717"/>
    <lineage>
        <taxon>Eukaryota</taxon>
        <taxon>Fungi</taxon>
        <taxon>Dikarya</taxon>
        <taxon>Basidiomycota</taxon>
        <taxon>Agaricomycotina</taxon>
        <taxon>Agaricomycetes</taxon>
        <taxon>Agaricomycetidae</taxon>
        <taxon>Agaricales</taxon>
        <taxon>Agaricineae</taxon>
        <taxon>Psathyrellaceae</taxon>
        <taxon>Coprinellus</taxon>
    </lineage>
</organism>
<accession>A0A4Y7SSA6</accession>
<evidence type="ECO:0000313" key="1">
    <source>
        <dbReference type="EMBL" id="TEB24753.1"/>
    </source>
</evidence>
<keyword evidence="2" id="KW-1185">Reference proteome</keyword>
<reference evidence="1 2" key="1">
    <citation type="journal article" date="2019" name="Nat. Ecol. Evol.">
        <title>Megaphylogeny resolves global patterns of mushroom evolution.</title>
        <authorList>
            <person name="Varga T."/>
            <person name="Krizsan K."/>
            <person name="Foldi C."/>
            <person name="Dima B."/>
            <person name="Sanchez-Garcia M."/>
            <person name="Sanchez-Ramirez S."/>
            <person name="Szollosi G.J."/>
            <person name="Szarkandi J.G."/>
            <person name="Papp V."/>
            <person name="Albert L."/>
            <person name="Andreopoulos W."/>
            <person name="Angelini C."/>
            <person name="Antonin V."/>
            <person name="Barry K.W."/>
            <person name="Bougher N.L."/>
            <person name="Buchanan P."/>
            <person name="Buyck B."/>
            <person name="Bense V."/>
            <person name="Catcheside P."/>
            <person name="Chovatia M."/>
            <person name="Cooper J."/>
            <person name="Damon W."/>
            <person name="Desjardin D."/>
            <person name="Finy P."/>
            <person name="Geml J."/>
            <person name="Haridas S."/>
            <person name="Hughes K."/>
            <person name="Justo A."/>
            <person name="Karasinski D."/>
            <person name="Kautmanova I."/>
            <person name="Kiss B."/>
            <person name="Kocsube S."/>
            <person name="Kotiranta H."/>
            <person name="LaButti K.M."/>
            <person name="Lechner B.E."/>
            <person name="Liimatainen K."/>
            <person name="Lipzen A."/>
            <person name="Lukacs Z."/>
            <person name="Mihaltcheva S."/>
            <person name="Morgado L.N."/>
            <person name="Niskanen T."/>
            <person name="Noordeloos M.E."/>
            <person name="Ohm R.A."/>
            <person name="Ortiz-Santana B."/>
            <person name="Ovrebo C."/>
            <person name="Racz N."/>
            <person name="Riley R."/>
            <person name="Savchenko A."/>
            <person name="Shiryaev A."/>
            <person name="Soop K."/>
            <person name="Spirin V."/>
            <person name="Szebenyi C."/>
            <person name="Tomsovsky M."/>
            <person name="Tulloss R.E."/>
            <person name="Uehling J."/>
            <person name="Grigoriev I.V."/>
            <person name="Vagvolgyi C."/>
            <person name="Papp T."/>
            <person name="Martin F.M."/>
            <person name="Miettinen O."/>
            <person name="Hibbett D.S."/>
            <person name="Nagy L.G."/>
        </authorList>
    </citation>
    <scope>NUCLEOTIDE SEQUENCE [LARGE SCALE GENOMIC DNA]</scope>
    <source>
        <strain evidence="1 2">FP101781</strain>
    </source>
</reference>
<proteinExistence type="predicted"/>
<protein>
    <submittedName>
        <fullName evidence="1">Uncharacterized protein</fullName>
    </submittedName>
</protein>